<name>A0AAD9KGM0_9ANNE</name>
<dbReference type="FunFam" id="3.30.470.20:FF:000047">
    <property type="entry name" value="Inositol-tetrakisphosphate 1-kinase 4"/>
    <property type="match status" value="1"/>
</dbReference>
<dbReference type="Gene3D" id="3.30.470.20">
    <property type="entry name" value="ATP-grasp fold, B domain"/>
    <property type="match status" value="1"/>
</dbReference>
<dbReference type="InterPro" id="IPR040464">
    <property type="entry name" value="InsP(3)kin_ATP-grasp"/>
</dbReference>
<keyword evidence="4" id="KW-0808">Transferase</keyword>
<dbReference type="PANTHER" id="PTHR14217:SF1">
    <property type="entry name" value="INOSITOL-TETRAKISPHOSPHATE 1-KINASE"/>
    <property type="match status" value="1"/>
</dbReference>
<evidence type="ECO:0000256" key="5">
    <source>
        <dbReference type="ARBA" id="ARBA00022723"/>
    </source>
</evidence>
<evidence type="ECO:0000256" key="7">
    <source>
        <dbReference type="ARBA" id="ARBA00022777"/>
    </source>
</evidence>
<comment type="cofactor">
    <cofactor evidence="1">
        <name>Mg(2+)</name>
        <dbReference type="ChEBI" id="CHEBI:18420"/>
    </cofactor>
</comment>
<dbReference type="GO" id="GO:0005737">
    <property type="term" value="C:cytoplasm"/>
    <property type="evidence" value="ECO:0007669"/>
    <property type="project" value="TreeGrafter"/>
</dbReference>
<keyword evidence="12" id="KW-1185">Reference proteome</keyword>
<sequence length="348" mass="39626">MDRHYTYQFVKECEVLEKEYQYFMPNFVEFNCTDIETNKLLMEQNGVQFPFICKPTVAHGSSQCHQMAIIFNEKGLKDVEPPCVAQTFINHNAVLYKIFVIGKKHFVVPRPSLKNFFAGNYKTIHFDSACVSKPHSCTFLNMLDEDDMYNSPKVEPDMDCLENLARGLQGKLGLDLIGVDVIIENKTGRYAVVDINAFPGYENGIDDLYGCLLTVFLETLERHRGRSDQESVLISHNRSVSNSVPTLTGSSERPVIPGDKSLLSDVTRMNEKLYSFHLNDGCDCSLKKEASENKDQFFLCNHLYTETCQNDSRTAVNDSSVWNEMLIEENNTTNTSSRPCRHSTWSVD</sequence>
<organism evidence="11 12">
    <name type="scientific">Paralvinella palmiformis</name>
    <dbReference type="NCBI Taxonomy" id="53620"/>
    <lineage>
        <taxon>Eukaryota</taxon>
        <taxon>Metazoa</taxon>
        <taxon>Spiralia</taxon>
        <taxon>Lophotrochozoa</taxon>
        <taxon>Annelida</taxon>
        <taxon>Polychaeta</taxon>
        <taxon>Sedentaria</taxon>
        <taxon>Canalipalpata</taxon>
        <taxon>Terebellida</taxon>
        <taxon>Terebelliformia</taxon>
        <taxon>Alvinellidae</taxon>
        <taxon>Paralvinella</taxon>
    </lineage>
</organism>
<dbReference type="SUPFAM" id="SSF56059">
    <property type="entry name" value="Glutathione synthetase ATP-binding domain-like"/>
    <property type="match status" value="1"/>
</dbReference>
<proteinExistence type="inferred from homology"/>
<dbReference type="InterPro" id="IPR008656">
    <property type="entry name" value="Inositol_tetrakis-P_1-kinase"/>
</dbReference>
<evidence type="ECO:0000256" key="3">
    <source>
        <dbReference type="ARBA" id="ARBA00012017"/>
    </source>
</evidence>
<evidence type="ECO:0000256" key="1">
    <source>
        <dbReference type="ARBA" id="ARBA00001946"/>
    </source>
</evidence>
<keyword evidence="8" id="KW-0067">ATP-binding</keyword>
<evidence type="ECO:0000256" key="2">
    <source>
        <dbReference type="ARBA" id="ARBA00009601"/>
    </source>
</evidence>
<dbReference type="GO" id="GO:0032957">
    <property type="term" value="P:inositol trisphosphate metabolic process"/>
    <property type="evidence" value="ECO:0007669"/>
    <property type="project" value="InterPro"/>
</dbReference>
<dbReference type="PANTHER" id="PTHR14217">
    <property type="entry name" value="INOSITOL-TETRAKISPHOSPHATE 1-KINASE"/>
    <property type="match status" value="1"/>
</dbReference>
<keyword evidence="6" id="KW-0547">Nucleotide-binding</keyword>
<dbReference type="Pfam" id="PF05770">
    <property type="entry name" value="Ins134_P3_kin"/>
    <property type="match status" value="1"/>
</dbReference>
<evidence type="ECO:0000313" key="12">
    <source>
        <dbReference type="Proteomes" id="UP001208570"/>
    </source>
</evidence>
<evidence type="ECO:0000259" key="10">
    <source>
        <dbReference type="Pfam" id="PF05770"/>
    </source>
</evidence>
<dbReference type="GO" id="GO:0000287">
    <property type="term" value="F:magnesium ion binding"/>
    <property type="evidence" value="ECO:0007669"/>
    <property type="project" value="InterPro"/>
</dbReference>
<dbReference type="GO" id="GO:0005524">
    <property type="term" value="F:ATP binding"/>
    <property type="evidence" value="ECO:0007669"/>
    <property type="project" value="UniProtKB-KW"/>
</dbReference>
<dbReference type="Proteomes" id="UP001208570">
    <property type="component" value="Unassembled WGS sequence"/>
</dbReference>
<comment type="caution">
    <text evidence="11">The sequence shown here is derived from an EMBL/GenBank/DDBJ whole genome shotgun (WGS) entry which is preliminary data.</text>
</comment>
<comment type="similarity">
    <text evidence="2">Belongs to the ITPK1 family.</text>
</comment>
<keyword evidence="5" id="KW-0479">Metal-binding</keyword>
<dbReference type="EMBL" id="JAODUP010000001">
    <property type="protein sequence ID" value="KAK2170735.1"/>
    <property type="molecule type" value="Genomic_DNA"/>
</dbReference>
<evidence type="ECO:0000256" key="9">
    <source>
        <dbReference type="ARBA" id="ARBA00022842"/>
    </source>
</evidence>
<keyword evidence="7" id="KW-0418">Kinase</keyword>
<reference evidence="11" key="1">
    <citation type="journal article" date="2023" name="Mol. Biol. Evol.">
        <title>Third-Generation Sequencing Reveals the Adaptive Role of the Epigenome in Three Deep-Sea Polychaetes.</title>
        <authorList>
            <person name="Perez M."/>
            <person name="Aroh O."/>
            <person name="Sun Y."/>
            <person name="Lan Y."/>
            <person name="Juniper S.K."/>
            <person name="Young C.R."/>
            <person name="Angers B."/>
            <person name="Qian P.Y."/>
        </authorList>
    </citation>
    <scope>NUCLEOTIDE SEQUENCE</scope>
    <source>
        <strain evidence="11">P08H-3</strain>
    </source>
</reference>
<evidence type="ECO:0000313" key="11">
    <source>
        <dbReference type="EMBL" id="KAK2170735.1"/>
    </source>
</evidence>
<protein>
    <recommendedName>
        <fullName evidence="3">inositol-1,3,4-trisphosphate 5/6-kinase</fullName>
        <ecNumber evidence="3">2.7.1.159</ecNumber>
    </recommendedName>
</protein>
<evidence type="ECO:0000256" key="6">
    <source>
        <dbReference type="ARBA" id="ARBA00022741"/>
    </source>
</evidence>
<dbReference type="GO" id="GO:0052726">
    <property type="term" value="F:inositol-1,3,4-trisphosphate 5-kinase activity"/>
    <property type="evidence" value="ECO:0007669"/>
    <property type="project" value="InterPro"/>
</dbReference>
<dbReference type="GO" id="GO:0047325">
    <property type="term" value="F:inositol-3,4,5,6-tetrakisphosphate 1-kinase activity"/>
    <property type="evidence" value="ECO:0007669"/>
    <property type="project" value="InterPro"/>
</dbReference>
<gene>
    <name evidence="11" type="ORF">LSH36_1g25006</name>
</gene>
<dbReference type="AlphaFoldDB" id="A0AAD9KGM0"/>
<evidence type="ECO:0000256" key="8">
    <source>
        <dbReference type="ARBA" id="ARBA00022840"/>
    </source>
</evidence>
<evidence type="ECO:0000256" key="4">
    <source>
        <dbReference type="ARBA" id="ARBA00022679"/>
    </source>
</evidence>
<dbReference type="EC" id="2.7.1.159" evidence="3"/>
<dbReference type="GO" id="GO:0052725">
    <property type="term" value="F:inositol-1,3,4-trisphosphate 6-kinase activity"/>
    <property type="evidence" value="ECO:0007669"/>
    <property type="project" value="InterPro"/>
</dbReference>
<keyword evidence="9" id="KW-0460">Magnesium</keyword>
<accession>A0AAD9KGM0</accession>
<feature type="domain" description="Inositol 1,3,4-trisphosphate 5/6-kinase ATP-grasp" evidence="10">
    <location>
        <begin position="24"/>
        <end position="203"/>
    </location>
</feature>